<comment type="caution">
    <text evidence="3">The sequence shown here is derived from an EMBL/GenBank/DDBJ whole genome shotgun (WGS) entry which is preliminary data.</text>
</comment>
<dbReference type="Gene3D" id="1.20.1170.10">
    <property type="match status" value="1"/>
</dbReference>
<gene>
    <name evidence="3" type="ORF">B0H16DRAFT_270407</name>
</gene>
<dbReference type="Proteomes" id="UP001215598">
    <property type="component" value="Unassembled WGS sequence"/>
</dbReference>
<feature type="signal peptide" evidence="2">
    <location>
        <begin position="1"/>
        <end position="18"/>
    </location>
</feature>
<feature type="coiled-coil region" evidence="1">
    <location>
        <begin position="195"/>
        <end position="222"/>
    </location>
</feature>
<dbReference type="EMBL" id="JARKIB010000189">
    <property type="protein sequence ID" value="KAJ7726090.1"/>
    <property type="molecule type" value="Genomic_DNA"/>
</dbReference>
<feature type="chain" id="PRO_5042291692" evidence="2">
    <location>
        <begin position="19"/>
        <end position="419"/>
    </location>
</feature>
<keyword evidence="2" id="KW-0732">Signal</keyword>
<name>A0AAD7HQQ3_9AGAR</name>
<evidence type="ECO:0000313" key="3">
    <source>
        <dbReference type="EMBL" id="KAJ7726090.1"/>
    </source>
</evidence>
<accession>A0AAD7HQQ3</accession>
<reference evidence="3" key="1">
    <citation type="submission" date="2023-03" db="EMBL/GenBank/DDBJ databases">
        <title>Massive genome expansion in bonnet fungi (Mycena s.s.) driven by repeated elements and novel gene families across ecological guilds.</title>
        <authorList>
            <consortium name="Lawrence Berkeley National Laboratory"/>
            <person name="Harder C.B."/>
            <person name="Miyauchi S."/>
            <person name="Viragh M."/>
            <person name="Kuo A."/>
            <person name="Thoen E."/>
            <person name="Andreopoulos B."/>
            <person name="Lu D."/>
            <person name="Skrede I."/>
            <person name="Drula E."/>
            <person name="Henrissat B."/>
            <person name="Morin E."/>
            <person name="Kohler A."/>
            <person name="Barry K."/>
            <person name="LaButti K."/>
            <person name="Morin E."/>
            <person name="Salamov A."/>
            <person name="Lipzen A."/>
            <person name="Mereny Z."/>
            <person name="Hegedus B."/>
            <person name="Baldrian P."/>
            <person name="Stursova M."/>
            <person name="Weitz H."/>
            <person name="Taylor A."/>
            <person name="Grigoriev I.V."/>
            <person name="Nagy L.G."/>
            <person name="Martin F."/>
            <person name="Kauserud H."/>
        </authorList>
    </citation>
    <scope>NUCLEOTIDE SEQUENCE</scope>
    <source>
        <strain evidence="3">CBHHK182m</strain>
    </source>
</reference>
<dbReference type="SUPFAM" id="SSF58100">
    <property type="entry name" value="Bacterial hemolysins"/>
    <property type="match status" value="1"/>
</dbReference>
<proteinExistence type="predicted"/>
<evidence type="ECO:0000256" key="1">
    <source>
        <dbReference type="SAM" id="Coils"/>
    </source>
</evidence>
<organism evidence="3 4">
    <name type="scientific">Mycena metata</name>
    <dbReference type="NCBI Taxonomy" id="1033252"/>
    <lineage>
        <taxon>Eukaryota</taxon>
        <taxon>Fungi</taxon>
        <taxon>Dikarya</taxon>
        <taxon>Basidiomycota</taxon>
        <taxon>Agaricomycotina</taxon>
        <taxon>Agaricomycetes</taxon>
        <taxon>Agaricomycetidae</taxon>
        <taxon>Agaricales</taxon>
        <taxon>Marasmiineae</taxon>
        <taxon>Mycenaceae</taxon>
        <taxon>Mycena</taxon>
    </lineage>
</organism>
<sequence>MKFNTSFLALAFCATALGQTDLPPLTSTNAPAVNSAICSTSDSAIGVAAIAADINNITVNVLAIQDKFDDIRTTLSIIDSENLDSRKFSPPWGQLSQNWTNLLWGSRRLASDIIVYCNELTDVVLPLVANQSGIIVNPAAAVSTLEAYEQESVPLNASSEAMAQGFDDLRGNILNFYQMYKDFAVNQSSFDNSTITQLQTDIDSLQREIKTYQAKIADLGIAIGATVAGDAVLIALMPQFSVILLAAGVGAVAGETATLEQDKAVVAADQKSVNIDTNQIAALTAELNLIAAAQTNLQVVNSTALAVSNELTGFTAIWNAVNADITKAVSYIDMSINQTSQPIPLLWWATLNHVPACVYGPLTDGLNNYTIGITNSGLPAPTDSVLSLQMPTIEATAHHARTLEIISAHVPEFAAANLD</sequence>
<keyword evidence="4" id="KW-1185">Reference proteome</keyword>
<evidence type="ECO:0000313" key="4">
    <source>
        <dbReference type="Proteomes" id="UP001215598"/>
    </source>
</evidence>
<dbReference type="AlphaFoldDB" id="A0AAD7HQQ3"/>
<keyword evidence="1" id="KW-0175">Coiled coil</keyword>
<protein>
    <submittedName>
        <fullName evidence="3">Uncharacterized protein</fullName>
    </submittedName>
</protein>
<evidence type="ECO:0000256" key="2">
    <source>
        <dbReference type="SAM" id="SignalP"/>
    </source>
</evidence>